<protein>
    <submittedName>
        <fullName evidence="3">Uncharacterized protein</fullName>
    </submittedName>
</protein>
<feature type="region of interest" description="Disordered" evidence="1">
    <location>
        <begin position="43"/>
        <end position="66"/>
    </location>
</feature>
<keyword evidence="2" id="KW-0732">Signal</keyword>
<reference evidence="3 4" key="1">
    <citation type="submission" date="2018-10" db="EMBL/GenBank/DDBJ databases">
        <authorList>
            <person name="Ekblom R."/>
            <person name="Jareborg N."/>
        </authorList>
    </citation>
    <scope>NUCLEOTIDE SEQUENCE [LARGE SCALE GENOMIC DNA]</scope>
    <source>
        <tissue evidence="3">Muscle</tissue>
    </source>
</reference>
<evidence type="ECO:0000313" key="4">
    <source>
        <dbReference type="Proteomes" id="UP000269945"/>
    </source>
</evidence>
<dbReference type="EMBL" id="CYRY02001451">
    <property type="protein sequence ID" value="VCW66099.1"/>
    <property type="molecule type" value="Genomic_DNA"/>
</dbReference>
<evidence type="ECO:0000313" key="3">
    <source>
        <dbReference type="EMBL" id="VCW66099.1"/>
    </source>
</evidence>
<keyword evidence="4" id="KW-1185">Reference proteome</keyword>
<name>A0A9X9LEA3_GULGU</name>
<proteinExistence type="predicted"/>
<comment type="caution">
    <text evidence="3">The sequence shown here is derived from an EMBL/GenBank/DDBJ whole genome shotgun (WGS) entry which is preliminary data.</text>
</comment>
<gene>
    <name evidence="3" type="ORF">BN2614_LOCUS2</name>
</gene>
<evidence type="ECO:0000256" key="1">
    <source>
        <dbReference type="SAM" id="MobiDB-lite"/>
    </source>
</evidence>
<sequence>GSWGLFPAFLSLCLTEFSYLWTPVSQSPLWQPDCRVLHHCQPRGSKRTSADVPRAPGSLRTSCSGHTRASEPGGLVWRAWPAIQGNPAILGDAQRSLLLPQGPTYPCELPAAEFKFEMPVRCPESNLIYGTGEQRRGWRW</sequence>
<feature type="signal peptide" evidence="2">
    <location>
        <begin position="1"/>
        <end position="26"/>
    </location>
</feature>
<feature type="chain" id="PRO_5040918897" evidence="2">
    <location>
        <begin position="27"/>
        <end position="140"/>
    </location>
</feature>
<dbReference type="Proteomes" id="UP000269945">
    <property type="component" value="Unassembled WGS sequence"/>
</dbReference>
<organism evidence="3 4">
    <name type="scientific">Gulo gulo</name>
    <name type="common">Wolverine</name>
    <name type="synonym">Gluton</name>
    <dbReference type="NCBI Taxonomy" id="48420"/>
    <lineage>
        <taxon>Eukaryota</taxon>
        <taxon>Metazoa</taxon>
        <taxon>Chordata</taxon>
        <taxon>Craniata</taxon>
        <taxon>Vertebrata</taxon>
        <taxon>Euteleostomi</taxon>
        <taxon>Mammalia</taxon>
        <taxon>Eutheria</taxon>
        <taxon>Laurasiatheria</taxon>
        <taxon>Carnivora</taxon>
        <taxon>Caniformia</taxon>
        <taxon>Musteloidea</taxon>
        <taxon>Mustelidae</taxon>
        <taxon>Guloninae</taxon>
        <taxon>Gulo</taxon>
    </lineage>
</organism>
<evidence type="ECO:0000256" key="2">
    <source>
        <dbReference type="SAM" id="SignalP"/>
    </source>
</evidence>
<feature type="non-terminal residue" evidence="3">
    <location>
        <position position="1"/>
    </location>
</feature>
<dbReference type="AlphaFoldDB" id="A0A9X9LEA3"/>
<accession>A0A9X9LEA3</accession>